<evidence type="ECO:0000313" key="2">
    <source>
        <dbReference type="Proteomes" id="UP001500221"/>
    </source>
</evidence>
<evidence type="ECO:0000313" key="1">
    <source>
        <dbReference type="EMBL" id="GAA5143275.1"/>
    </source>
</evidence>
<accession>A0ABP9PA42</accession>
<organism evidence="1 2">
    <name type="scientific">Nocardioides marinquilinus</name>
    <dbReference type="NCBI Taxonomy" id="1210400"/>
    <lineage>
        <taxon>Bacteria</taxon>
        <taxon>Bacillati</taxon>
        <taxon>Actinomycetota</taxon>
        <taxon>Actinomycetes</taxon>
        <taxon>Propionibacteriales</taxon>
        <taxon>Nocardioidaceae</taxon>
        <taxon>Nocardioides</taxon>
    </lineage>
</organism>
<gene>
    <name evidence="1" type="ORF">GCM10023340_08310</name>
</gene>
<dbReference type="Proteomes" id="UP001500221">
    <property type="component" value="Unassembled WGS sequence"/>
</dbReference>
<reference evidence="2" key="1">
    <citation type="journal article" date="2019" name="Int. J. Syst. Evol. Microbiol.">
        <title>The Global Catalogue of Microorganisms (GCM) 10K type strain sequencing project: providing services to taxonomists for standard genome sequencing and annotation.</title>
        <authorList>
            <consortium name="The Broad Institute Genomics Platform"/>
            <consortium name="The Broad Institute Genome Sequencing Center for Infectious Disease"/>
            <person name="Wu L."/>
            <person name="Ma J."/>
        </authorList>
    </citation>
    <scope>NUCLEOTIDE SEQUENCE [LARGE SCALE GENOMIC DNA]</scope>
    <source>
        <strain evidence="2">JCM 18459</strain>
    </source>
</reference>
<keyword evidence="2" id="KW-1185">Reference proteome</keyword>
<name>A0ABP9PA42_9ACTN</name>
<sequence>MSGPEPTVAQVRGALARNLGLDPGADDPVDAALVEHHLEAISTLMIERGESPFVRQVGTTIADVAREHTPFTGSCKAGTHVDDSRPCDEFERALCLALSWLRSSVVFTPPGPQTRWPESPLHRAVLLRLVAERSLDRVDPTGWLAAQLRDFADLLIVAETHEWFGTKEDAGQ</sequence>
<comment type="caution">
    <text evidence="1">The sequence shown here is derived from an EMBL/GenBank/DDBJ whole genome shotgun (WGS) entry which is preliminary data.</text>
</comment>
<dbReference type="EMBL" id="BAABKG010000001">
    <property type="protein sequence ID" value="GAA5143275.1"/>
    <property type="molecule type" value="Genomic_DNA"/>
</dbReference>
<protein>
    <submittedName>
        <fullName evidence="1">Uncharacterized protein</fullName>
    </submittedName>
</protein>
<proteinExistence type="predicted"/>